<dbReference type="PANTHER" id="PTHR31465:SF9">
    <property type="entry name" value="SPHINGOID LONG-CHAIN BASE TRANSPORTER RSB1"/>
    <property type="match status" value="1"/>
</dbReference>
<organism evidence="6 7">
    <name type="scientific">Elsinoe ampelina</name>
    <dbReference type="NCBI Taxonomy" id="302913"/>
    <lineage>
        <taxon>Eukaryota</taxon>
        <taxon>Fungi</taxon>
        <taxon>Dikarya</taxon>
        <taxon>Ascomycota</taxon>
        <taxon>Pezizomycotina</taxon>
        <taxon>Dothideomycetes</taxon>
        <taxon>Dothideomycetidae</taxon>
        <taxon>Myriangiales</taxon>
        <taxon>Elsinoaceae</taxon>
        <taxon>Elsinoe</taxon>
    </lineage>
</organism>
<evidence type="ECO:0000313" key="7">
    <source>
        <dbReference type="Proteomes" id="UP000799538"/>
    </source>
</evidence>
<feature type="transmembrane region" description="Helical" evidence="5">
    <location>
        <begin position="141"/>
        <end position="162"/>
    </location>
</feature>
<keyword evidence="2 5" id="KW-0812">Transmembrane</keyword>
<feature type="transmembrane region" description="Helical" evidence="5">
    <location>
        <begin position="219"/>
        <end position="244"/>
    </location>
</feature>
<evidence type="ECO:0000256" key="2">
    <source>
        <dbReference type="ARBA" id="ARBA00022692"/>
    </source>
</evidence>
<feature type="transmembrane region" description="Helical" evidence="5">
    <location>
        <begin position="268"/>
        <end position="289"/>
    </location>
</feature>
<accession>A0A6A6GPH4</accession>
<feature type="transmembrane region" description="Helical" evidence="5">
    <location>
        <begin position="174"/>
        <end position="198"/>
    </location>
</feature>
<comment type="subcellular location">
    <subcellularLocation>
        <location evidence="1">Membrane</location>
        <topology evidence="1">Multi-pass membrane protein</topology>
    </subcellularLocation>
</comment>
<name>A0A6A6GPH4_9PEZI</name>
<keyword evidence="7" id="KW-1185">Reference proteome</keyword>
<evidence type="ECO:0000256" key="1">
    <source>
        <dbReference type="ARBA" id="ARBA00004141"/>
    </source>
</evidence>
<evidence type="ECO:0000256" key="3">
    <source>
        <dbReference type="ARBA" id="ARBA00022989"/>
    </source>
</evidence>
<feature type="transmembrane region" description="Helical" evidence="5">
    <location>
        <begin position="68"/>
        <end position="86"/>
    </location>
</feature>
<feature type="transmembrane region" description="Helical" evidence="5">
    <location>
        <begin position="98"/>
        <end position="120"/>
    </location>
</feature>
<dbReference type="InterPro" id="IPR007568">
    <property type="entry name" value="RTA1"/>
</dbReference>
<dbReference type="GO" id="GO:0000324">
    <property type="term" value="C:fungal-type vacuole"/>
    <property type="evidence" value="ECO:0007669"/>
    <property type="project" value="TreeGrafter"/>
</dbReference>
<dbReference type="Proteomes" id="UP000799538">
    <property type="component" value="Unassembled WGS sequence"/>
</dbReference>
<dbReference type="EMBL" id="ML992501">
    <property type="protein sequence ID" value="KAF2227528.1"/>
    <property type="molecule type" value="Genomic_DNA"/>
</dbReference>
<keyword evidence="3 5" id="KW-1133">Transmembrane helix</keyword>
<dbReference type="PANTHER" id="PTHR31465">
    <property type="entry name" value="PROTEIN RTA1-RELATED"/>
    <property type="match status" value="1"/>
</dbReference>
<evidence type="ECO:0000313" key="6">
    <source>
        <dbReference type="EMBL" id="KAF2227528.1"/>
    </source>
</evidence>
<dbReference type="AlphaFoldDB" id="A0A6A6GPH4"/>
<gene>
    <name evidence="6" type="ORF">BDZ85DRAFT_254451</name>
</gene>
<dbReference type="GO" id="GO:0005886">
    <property type="term" value="C:plasma membrane"/>
    <property type="evidence" value="ECO:0007669"/>
    <property type="project" value="TreeGrafter"/>
</dbReference>
<keyword evidence="4 5" id="KW-0472">Membrane</keyword>
<feature type="transmembrane region" description="Helical" evidence="5">
    <location>
        <begin position="42"/>
        <end position="61"/>
    </location>
</feature>
<reference evidence="7" key="1">
    <citation type="journal article" date="2020" name="Stud. Mycol.">
        <title>101 Dothideomycetes genomes: A test case for predicting lifestyles and emergence of pathogens.</title>
        <authorList>
            <person name="Haridas S."/>
            <person name="Albert R."/>
            <person name="Binder M."/>
            <person name="Bloem J."/>
            <person name="LaButti K."/>
            <person name="Salamov A."/>
            <person name="Andreopoulos B."/>
            <person name="Baker S."/>
            <person name="Barry K."/>
            <person name="Bills G."/>
            <person name="Bluhm B."/>
            <person name="Cannon C."/>
            <person name="Castanera R."/>
            <person name="Culley D."/>
            <person name="Daum C."/>
            <person name="Ezra D."/>
            <person name="Gonzalez J."/>
            <person name="Henrissat B."/>
            <person name="Kuo A."/>
            <person name="Liang C."/>
            <person name="Lipzen A."/>
            <person name="Lutzoni F."/>
            <person name="Magnuson J."/>
            <person name="Mondo S."/>
            <person name="Nolan M."/>
            <person name="Ohm R."/>
            <person name="Pangilinan J."/>
            <person name="Park H.-J."/>
            <person name="Ramirez L."/>
            <person name="Alfaro M."/>
            <person name="Sun H."/>
            <person name="Tritt A."/>
            <person name="Yoshinaga Y."/>
            <person name="Zwiers L.-H."/>
            <person name="Turgeon B."/>
            <person name="Goodwin S."/>
            <person name="Spatafora J."/>
            <person name="Crous P."/>
            <person name="Grigoriev I."/>
        </authorList>
    </citation>
    <scope>NUCLEOTIDE SEQUENCE [LARGE SCALE GENOMIC DNA]</scope>
    <source>
        <strain evidence="7">CECT 20119</strain>
    </source>
</reference>
<evidence type="ECO:0000256" key="4">
    <source>
        <dbReference type="ARBA" id="ARBA00023136"/>
    </source>
</evidence>
<sequence length="326" mass="35813">MSDSPLIMGLNGTLVDVRSCNPDICPMEYAQLDYIPSKSVNAAYLAIFAIFLVVHLGQGIYYRTWGFMSGMVIGLLLECIGYGARLGLNANVFSFDFFVMYLVCLTIAPAFISASIYLCLSRIVVVVGEDIAPFKPRTYTLTFMVCDFVSLLLQAVGGAIAASSDDPNNGGVDIMVAGLAFQVVSLALYMGVAADFLRRGRKAHESQFNPRFNHVRTDALFRWMAIGLAVATILIFIRCVYRVAELSKGFNSELANDEVAFDILEGPMIWLAVFALTLIHPGSCFRGAFREADWTWRANKKDMGSSTFYPKGASEENSIEMGGIRP</sequence>
<dbReference type="OrthoDB" id="4521223at2759"/>
<evidence type="ECO:0000256" key="5">
    <source>
        <dbReference type="SAM" id="Phobius"/>
    </source>
</evidence>
<protein>
    <submittedName>
        <fullName evidence="6">RTA1 like protein-domain-containing protein</fullName>
    </submittedName>
</protein>
<dbReference type="Pfam" id="PF04479">
    <property type="entry name" value="RTA1"/>
    <property type="match status" value="1"/>
</dbReference>
<proteinExistence type="predicted"/>